<feature type="region of interest" description="Disordered" evidence="1">
    <location>
        <begin position="261"/>
        <end position="342"/>
    </location>
</feature>
<name>A0A099P8C7_PICKU</name>
<evidence type="ECO:0000256" key="2">
    <source>
        <dbReference type="SAM" id="Phobius"/>
    </source>
</evidence>
<protein>
    <submittedName>
        <fullName evidence="3">Uncharacterized protein</fullName>
    </submittedName>
</protein>
<dbReference type="AlphaFoldDB" id="A0A099P8C7"/>
<dbReference type="HOGENOM" id="CLU_549880_0_0_1"/>
<dbReference type="Proteomes" id="UP000029867">
    <property type="component" value="Unassembled WGS sequence"/>
</dbReference>
<feature type="compositionally biased region" description="Basic and acidic residues" evidence="1">
    <location>
        <begin position="290"/>
        <end position="306"/>
    </location>
</feature>
<feature type="compositionally biased region" description="Polar residues" evidence="1">
    <location>
        <begin position="269"/>
        <end position="284"/>
    </location>
</feature>
<keyword evidence="2" id="KW-1133">Transmembrane helix</keyword>
<comment type="caution">
    <text evidence="3">The sequence shown here is derived from an EMBL/GenBank/DDBJ whole genome shotgun (WGS) entry which is preliminary data.</text>
</comment>
<sequence length="496" mass="55728">MRTFSYCLFSKLFIGAYAFRNVHRINTENNHLIADQLLKAILDNREFASTFLEFTEWESPLGDIYVIPSTDEEDTPSMGLGYRFFNDDETALRSGDLKNVVKIKEENVTTLRFPVQWSKHDEATTGGFIPFGTRKYVIIDTDEDPDHSDLYHEEYIGNELIDEIDHLTDHDDDGIFDNAGVLNFPNDIQGDSVSEGKTNKLDNTNAFIFVGVSSVDPLPRRDLIEKRLEEEDTRIITSYTTTTVTSTYEILFTKTDVSKPDNEEHLLTGYSSINGSPLSSTEPSFSGDGGNREQKHEKWKESHKDNQQWSYHGKESLNLPNKSASSTTQKNNPFVLPDSKPVLGGTYPTTETTQETQLHPTHKPVETMWDSFSNKVLSDTVDSKSYAILVTWNSIPLVATETQRLLASVEPNETSHQKVTATNSKVSKSMFPSKSQFKLLTRLGNDTFPAKNMYTTVSPINGSNILSSANRGSSGNNLMNSLLGLLFAVIYVIFFI</sequence>
<evidence type="ECO:0000313" key="3">
    <source>
        <dbReference type="EMBL" id="KGK40296.1"/>
    </source>
</evidence>
<feature type="transmembrane region" description="Helical" evidence="2">
    <location>
        <begin position="478"/>
        <end position="495"/>
    </location>
</feature>
<gene>
    <name evidence="3" type="ORF">JL09_g630</name>
</gene>
<organism evidence="3 4">
    <name type="scientific">Pichia kudriavzevii</name>
    <name type="common">Yeast</name>
    <name type="synonym">Issatchenkia orientalis</name>
    <dbReference type="NCBI Taxonomy" id="4909"/>
    <lineage>
        <taxon>Eukaryota</taxon>
        <taxon>Fungi</taxon>
        <taxon>Dikarya</taxon>
        <taxon>Ascomycota</taxon>
        <taxon>Saccharomycotina</taxon>
        <taxon>Pichiomycetes</taxon>
        <taxon>Pichiales</taxon>
        <taxon>Pichiaceae</taxon>
        <taxon>Pichia</taxon>
    </lineage>
</organism>
<proteinExistence type="predicted"/>
<feature type="compositionally biased region" description="Polar residues" evidence="1">
    <location>
        <begin position="318"/>
        <end position="332"/>
    </location>
</feature>
<keyword evidence="2" id="KW-0812">Transmembrane</keyword>
<keyword evidence="2" id="KW-0472">Membrane</keyword>
<evidence type="ECO:0000256" key="1">
    <source>
        <dbReference type="SAM" id="MobiDB-lite"/>
    </source>
</evidence>
<dbReference type="VEuPathDB" id="FungiDB:C5L36_0C09670"/>
<dbReference type="EMBL" id="JQFK01000003">
    <property type="protein sequence ID" value="KGK40296.1"/>
    <property type="molecule type" value="Genomic_DNA"/>
</dbReference>
<accession>A0A099P8C7</accession>
<reference evidence="4" key="1">
    <citation type="journal article" date="2014" name="Microb. Cell Fact.">
        <title>Exploiting Issatchenkia orientalis SD108 for succinic acid production.</title>
        <authorList>
            <person name="Xiao H."/>
            <person name="Shao Z."/>
            <person name="Jiang Y."/>
            <person name="Dole S."/>
            <person name="Zhao H."/>
        </authorList>
    </citation>
    <scope>NUCLEOTIDE SEQUENCE [LARGE SCALE GENOMIC DNA]</scope>
    <source>
        <strain evidence="4">SD108</strain>
    </source>
</reference>
<evidence type="ECO:0000313" key="4">
    <source>
        <dbReference type="Proteomes" id="UP000029867"/>
    </source>
</evidence>